<dbReference type="PROSITE" id="PS51257">
    <property type="entry name" value="PROKAR_LIPOPROTEIN"/>
    <property type="match status" value="1"/>
</dbReference>
<evidence type="ECO:0000313" key="2">
    <source>
        <dbReference type="Proteomes" id="UP000183670"/>
    </source>
</evidence>
<dbReference type="InterPro" id="IPR012334">
    <property type="entry name" value="Pectin_lyas_fold"/>
</dbReference>
<gene>
    <name evidence="1" type="ORF">SAMN05192581_100463</name>
</gene>
<dbReference type="AlphaFoldDB" id="A0A1G6G1N5"/>
<sequence>MRNIFYSLTGIMLLLGITACSEEERYATSVVKEIQLFLDDEPWAVNTGASNKPLFIYTADGEYVANYSSLYRFQLANGSYNIISTTQSDSIPSPKNLNDIVIHQDPTAKTKYAISAPVTYKSPFDEPLTVRMYNRTGVLRLKSTDRKSDKSYSKLRAVVSSPISGYKLSDATFVKAPTDVQREKETTTGGVNYTDDFVLFQTQSEGGTVSVRIDYLDKNNTVIQSKAIDGTFPILPDDTVQVAFALNNVDEPIIQDYTVTIASEGWNEEDINPEAPMRIPDGYRYVSPEENLESICKSMLADASVNEVKLFLKAGATYKLGTQTEIPKALYIMGQTPGDGESLAFMEMGNMSINCPDAIIEAFHFENLKIKVTTSDFFKFKNQAFHVATISWKNCEISDLVRTMWYQEVDADQKQIADNIVIEDCRFLGLNSGGSGLFGLSTKKDAPVHNFVFKNSTFHANNLSRALITGLGSMTGELNVTVENCTFVSMAPAAMTFFDLNPKNTSSFNLIVRNNLFSGVCEAGQGTWFTTRNITSKTFENNYRTNGFVVANWGVDTAEIPVETALPMETLFKDVAGRDFTITDKNSEVYTNGIGDPHWIK</sequence>
<organism evidence="1 2">
    <name type="scientific">Bacteroides ovatus</name>
    <dbReference type="NCBI Taxonomy" id="28116"/>
    <lineage>
        <taxon>Bacteria</taxon>
        <taxon>Pseudomonadati</taxon>
        <taxon>Bacteroidota</taxon>
        <taxon>Bacteroidia</taxon>
        <taxon>Bacteroidales</taxon>
        <taxon>Bacteroidaceae</taxon>
        <taxon>Bacteroides</taxon>
    </lineage>
</organism>
<evidence type="ECO:0000313" key="1">
    <source>
        <dbReference type="EMBL" id="SDB75821.1"/>
    </source>
</evidence>
<dbReference type="RefSeq" id="WP_074556805.1">
    <property type="nucleotide sequence ID" value="NZ_FMYE01000004.1"/>
</dbReference>
<dbReference type="InterPro" id="IPR011050">
    <property type="entry name" value="Pectin_lyase_fold/virulence"/>
</dbReference>
<dbReference type="Gene3D" id="2.160.20.10">
    <property type="entry name" value="Single-stranded right-handed beta-helix, Pectin lyase-like"/>
    <property type="match status" value="1"/>
</dbReference>
<name>A0A1G6G1N5_BACOV</name>
<evidence type="ECO:0008006" key="3">
    <source>
        <dbReference type="Google" id="ProtNLM"/>
    </source>
</evidence>
<proteinExistence type="predicted"/>
<dbReference type="Proteomes" id="UP000183670">
    <property type="component" value="Unassembled WGS sequence"/>
</dbReference>
<reference evidence="1 2" key="1">
    <citation type="submission" date="2016-10" db="EMBL/GenBank/DDBJ databases">
        <authorList>
            <person name="de Groot N.N."/>
        </authorList>
    </citation>
    <scope>NUCLEOTIDE SEQUENCE [LARGE SCALE GENOMIC DNA]</scope>
    <source>
        <strain evidence="1 2">NLAE-zl-C500</strain>
    </source>
</reference>
<dbReference type="SUPFAM" id="SSF51126">
    <property type="entry name" value="Pectin lyase-like"/>
    <property type="match status" value="1"/>
</dbReference>
<dbReference type="EMBL" id="FMYE01000004">
    <property type="protein sequence ID" value="SDB75821.1"/>
    <property type="molecule type" value="Genomic_DNA"/>
</dbReference>
<accession>A0A1G6G1N5</accession>
<protein>
    <recommendedName>
        <fullName evidence="3">DUF4957 domain-containing protein</fullName>
    </recommendedName>
</protein>